<evidence type="ECO:0000256" key="5">
    <source>
        <dbReference type="ARBA" id="ARBA00023242"/>
    </source>
</evidence>
<evidence type="ECO:0000313" key="8">
    <source>
        <dbReference type="Proteomes" id="UP000823775"/>
    </source>
</evidence>
<accession>A0ABS8V2Q1</accession>
<dbReference type="SUPFAM" id="SSF54171">
    <property type="entry name" value="DNA-binding domain"/>
    <property type="match status" value="1"/>
</dbReference>
<evidence type="ECO:0000256" key="2">
    <source>
        <dbReference type="ARBA" id="ARBA00023015"/>
    </source>
</evidence>
<protein>
    <submittedName>
        <fullName evidence="7">Uncharacterized protein</fullName>
    </submittedName>
</protein>
<evidence type="ECO:0000256" key="4">
    <source>
        <dbReference type="ARBA" id="ARBA00023163"/>
    </source>
</evidence>
<keyword evidence="2" id="KW-0805">Transcription regulation</keyword>
<comment type="subcellular location">
    <subcellularLocation>
        <location evidence="1">Nucleus</location>
    </subcellularLocation>
</comment>
<dbReference type="InterPro" id="IPR039622">
    <property type="entry name" value="MBD10/11"/>
</dbReference>
<evidence type="ECO:0000313" key="7">
    <source>
        <dbReference type="EMBL" id="MCD9641358.1"/>
    </source>
</evidence>
<keyword evidence="3" id="KW-0238">DNA-binding</keyword>
<comment type="caution">
    <text evidence="7">The sequence shown here is derived from an EMBL/GenBank/DDBJ whole genome shotgun (WGS) entry which is preliminary data.</text>
</comment>
<gene>
    <name evidence="7" type="ORF">HAX54_027523</name>
</gene>
<keyword evidence="4" id="KW-0804">Transcription</keyword>
<sequence length="117" mass="13141">MASSNNIMEKNEVLPVELPAPPSWKKLSSPDKGIKQHRLAKHSEEIRNRRQLEKYECHDGNPGISEFDWTTGVAPRRSARISEKVKAMPPPAVLEPTKKRRRASSATKKGTETDVAK</sequence>
<proteinExistence type="predicted"/>
<dbReference type="PANTHER" id="PTHR33729:SF8">
    <property type="entry name" value="METHYL-CPG-BINDING DOMAIN-CONTAINING PROTEIN 11-LIKE"/>
    <property type="match status" value="1"/>
</dbReference>
<reference evidence="7 8" key="1">
    <citation type="journal article" date="2021" name="BMC Genomics">
        <title>Datura genome reveals duplications of psychoactive alkaloid biosynthetic genes and high mutation rate following tissue culture.</title>
        <authorList>
            <person name="Rajewski A."/>
            <person name="Carter-House D."/>
            <person name="Stajich J."/>
            <person name="Litt A."/>
        </authorList>
    </citation>
    <scope>NUCLEOTIDE SEQUENCE [LARGE SCALE GENOMIC DNA]</scope>
    <source>
        <strain evidence="7">AR-01</strain>
    </source>
</reference>
<dbReference type="PANTHER" id="PTHR33729">
    <property type="entry name" value="METHYL-CPG BINDING DOMAIN CONTAINING PROTEIN, EXPRESSED"/>
    <property type="match status" value="1"/>
</dbReference>
<dbReference type="InterPro" id="IPR016177">
    <property type="entry name" value="DNA-bd_dom_sf"/>
</dbReference>
<evidence type="ECO:0000256" key="6">
    <source>
        <dbReference type="SAM" id="MobiDB-lite"/>
    </source>
</evidence>
<dbReference type="Proteomes" id="UP000823775">
    <property type="component" value="Unassembled WGS sequence"/>
</dbReference>
<evidence type="ECO:0000256" key="3">
    <source>
        <dbReference type="ARBA" id="ARBA00023125"/>
    </source>
</evidence>
<feature type="region of interest" description="Disordered" evidence="6">
    <location>
        <begin position="19"/>
        <end position="47"/>
    </location>
</feature>
<name>A0ABS8V2Q1_DATST</name>
<dbReference type="EMBL" id="JACEIK010003341">
    <property type="protein sequence ID" value="MCD9641358.1"/>
    <property type="molecule type" value="Genomic_DNA"/>
</dbReference>
<organism evidence="7 8">
    <name type="scientific">Datura stramonium</name>
    <name type="common">Jimsonweed</name>
    <name type="synonym">Common thornapple</name>
    <dbReference type="NCBI Taxonomy" id="4076"/>
    <lineage>
        <taxon>Eukaryota</taxon>
        <taxon>Viridiplantae</taxon>
        <taxon>Streptophyta</taxon>
        <taxon>Embryophyta</taxon>
        <taxon>Tracheophyta</taxon>
        <taxon>Spermatophyta</taxon>
        <taxon>Magnoliopsida</taxon>
        <taxon>eudicotyledons</taxon>
        <taxon>Gunneridae</taxon>
        <taxon>Pentapetalae</taxon>
        <taxon>asterids</taxon>
        <taxon>lamiids</taxon>
        <taxon>Solanales</taxon>
        <taxon>Solanaceae</taxon>
        <taxon>Solanoideae</taxon>
        <taxon>Datureae</taxon>
        <taxon>Datura</taxon>
    </lineage>
</organism>
<evidence type="ECO:0000256" key="1">
    <source>
        <dbReference type="ARBA" id="ARBA00004123"/>
    </source>
</evidence>
<feature type="region of interest" description="Disordered" evidence="6">
    <location>
        <begin position="80"/>
        <end position="117"/>
    </location>
</feature>
<keyword evidence="8" id="KW-1185">Reference proteome</keyword>
<keyword evidence="5" id="KW-0539">Nucleus</keyword>